<dbReference type="PANTHER" id="PTHR42788:SF13">
    <property type="entry name" value="ALIPHATIC SULFONATES IMPORT ATP-BINDING PROTEIN SSUB"/>
    <property type="match status" value="1"/>
</dbReference>
<dbReference type="AlphaFoldDB" id="A0A944M6N4"/>
<dbReference type="PANTHER" id="PTHR42788">
    <property type="entry name" value="TAURINE IMPORT ATP-BINDING PROTEIN-RELATED"/>
    <property type="match status" value="1"/>
</dbReference>
<keyword evidence="2" id="KW-0813">Transport</keyword>
<keyword evidence="3" id="KW-0547">Nucleotide-binding</keyword>
<dbReference type="Proteomes" id="UP000770889">
    <property type="component" value="Unassembled WGS sequence"/>
</dbReference>
<evidence type="ECO:0000256" key="1">
    <source>
        <dbReference type="ARBA" id="ARBA00005417"/>
    </source>
</evidence>
<accession>A0A944M6N4</accession>
<organism evidence="6 7">
    <name type="scientific">Candidatus Thiodiazotropha taylori</name>
    <dbReference type="NCBI Taxonomy" id="2792791"/>
    <lineage>
        <taxon>Bacteria</taxon>
        <taxon>Pseudomonadati</taxon>
        <taxon>Pseudomonadota</taxon>
        <taxon>Gammaproteobacteria</taxon>
        <taxon>Chromatiales</taxon>
        <taxon>Sedimenticolaceae</taxon>
        <taxon>Candidatus Thiodiazotropha</taxon>
    </lineage>
</organism>
<dbReference type="SUPFAM" id="SSF52540">
    <property type="entry name" value="P-loop containing nucleoside triphosphate hydrolases"/>
    <property type="match status" value="1"/>
</dbReference>
<dbReference type="InterPro" id="IPR027417">
    <property type="entry name" value="P-loop_NTPase"/>
</dbReference>
<dbReference type="InterPro" id="IPR003593">
    <property type="entry name" value="AAA+_ATPase"/>
</dbReference>
<dbReference type="SMART" id="SM00382">
    <property type="entry name" value="AAA"/>
    <property type="match status" value="1"/>
</dbReference>
<protein>
    <submittedName>
        <fullName evidence="6">ABC transporter ATP-binding protein</fullName>
    </submittedName>
</protein>
<gene>
    <name evidence="6" type="ORF">KME65_02310</name>
</gene>
<feature type="domain" description="ABC transporter" evidence="5">
    <location>
        <begin position="7"/>
        <end position="236"/>
    </location>
</feature>
<dbReference type="CDD" id="cd03293">
    <property type="entry name" value="ABC_NrtD_SsuB_transporters"/>
    <property type="match status" value="1"/>
</dbReference>
<evidence type="ECO:0000313" key="7">
    <source>
        <dbReference type="Proteomes" id="UP000770889"/>
    </source>
</evidence>
<comment type="caution">
    <text evidence="6">The sequence shown here is derived from an EMBL/GenBank/DDBJ whole genome shotgun (WGS) entry which is preliminary data.</text>
</comment>
<comment type="similarity">
    <text evidence="1">Belongs to the ABC transporter superfamily.</text>
</comment>
<evidence type="ECO:0000313" key="6">
    <source>
        <dbReference type="EMBL" id="MBT2987772.1"/>
    </source>
</evidence>
<evidence type="ECO:0000256" key="3">
    <source>
        <dbReference type="ARBA" id="ARBA00022741"/>
    </source>
</evidence>
<dbReference type="Pfam" id="PF00005">
    <property type="entry name" value="ABC_tran"/>
    <property type="match status" value="1"/>
</dbReference>
<name>A0A944M6N4_9GAMM</name>
<dbReference type="PROSITE" id="PS50893">
    <property type="entry name" value="ABC_TRANSPORTER_2"/>
    <property type="match status" value="1"/>
</dbReference>
<evidence type="ECO:0000256" key="2">
    <source>
        <dbReference type="ARBA" id="ARBA00022448"/>
    </source>
</evidence>
<dbReference type="InterPro" id="IPR050166">
    <property type="entry name" value="ABC_transporter_ATP-bind"/>
</dbReference>
<evidence type="ECO:0000256" key="4">
    <source>
        <dbReference type="ARBA" id="ARBA00022840"/>
    </source>
</evidence>
<dbReference type="InterPro" id="IPR017871">
    <property type="entry name" value="ABC_transporter-like_CS"/>
</dbReference>
<reference evidence="6 7" key="1">
    <citation type="submission" date="2021-05" db="EMBL/GenBank/DDBJ databases">
        <title>Genetic and Functional Diversity in Clade A Lucinid endosymbionts from the Bahamas.</title>
        <authorList>
            <person name="Giani N.M."/>
            <person name="Engel A.S."/>
            <person name="Campbell B.J."/>
        </authorList>
    </citation>
    <scope>NUCLEOTIDE SEQUENCE [LARGE SCALE GENOMIC DNA]</scope>
    <source>
        <strain evidence="6">LUC16012Gg_MoonRockCtena</strain>
    </source>
</reference>
<dbReference type="Gene3D" id="3.40.50.300">
    <property type="entry name" value="P-loop containing nucleotide triphosphate hydrolases"/>
    <property type="match status" value="1"/>
</dbReference>
<proteinExistence type="inferred from homology"/>
<dbReference type="GO" id="GO:0005524">
    <property type="term" value="F:ATP binding"/>
    <property type="evidence" value="ECO:0007669"/>
    <property type="project" value="UniProtKB-KW"/>
</dbReference>
<sequence>MAGHVVVKNLGISFTGKDKTIWAVKDVSLEVKSREFVSLVGVSGCGKSTVINSIAGFVPPTVGEVTVDNQPITEPNSRRGVVFQSFVLFPWKTVFENIAFGPRSRDVDEKAITESVDQYLKLMGLMKFADHYPQQLSGGMRQRVALARVLINDPDVLLMDEPFGALDAQTRIFMQEVVLNLWESTHKSVLFVTHDIDEAVFLSDRVYVMTAAPGSIKSVYDIELERPRHADIRLDQKFLLYKKELYEAIREESQKVLGPLPTF</sequence>
<evidence type="ECO:0000259" key="5">
    <source>
        <dbReference type="PROSITE" id="PS50893"/>
    </source>
</evidence>
<dbReference type="InterPro" id="IPR003439">
    <property type="entry name" value="ABC_transporter-like_ATP-bd"/>
</dbReference>
<dbReference type="GO" id="GO:0016887">
    <property type="term" value="F:ATP hydrolysis activity"/>
    <property type="evidence" value="ECO:0007669"/>
    <property type="project" value="InterPro"/>
</dbReference>
<keyword evidence="4 6" id="KW-0067">ATP-binding</keyword>
<dbReference type="PROSITE" id="PS00211">
    <property type="entry name" value="ABC_TRANSPORTER_1"/>
    <property type="match status" value="1"/>
</dbReference>
<dbReference type="EMBL" id="JAHHGM010000002">
    <property type="protein sequence ID" value="MBT2987772.1"/>
    <property type="molecule type" value="Genomic_DNA"/>
</dbReference>